<dbReference type="OrthoDB" id="9812435at2"/>
<dbReference type="Proteomes" id="UP000262371">
    <property type="component" value="Unassembled WGS sequence"/>
</dbReference>
<evidence type="ECO:0000259" key="5">
    <source>
        <dbReference type="PROSITE" id="PS50931"/>
    </source>
</evidence>
<comment type="similarity">
    <text evidence="1">Belongs to the LysR transcriptional regulatory family.</text>
</comment>
<reference evidence="6 7" key="1">
    <citation type="submission" date="2018-08" db="EMBL/GenBank/DDBJ databases">
        <title>Komagataeibacter sp. AV 382.</title>
        <authorList>
            <person name="Skraban J."/>
            <person name="Trcek J."/>
        </authorList>
    </citation>
    <scope>NUCLEOTIDE SEQUENCE [LARGE SCALE GENOMIC DNA]</scope>
    <source>
        <strain evidence="6 7">AV 382</strain>
    </source>
</reference>
<dbReference type="InterPro" id="IPR000847">
    <property type="entry name" value="LysR_HTH_N"/>
</dbReference>
<dbReference type="InterPro" id="IPR005119">
    <property type="entry name" value="LysR_subst-bd"/>
</dbReference>
<dbReference type="InterPro" id="IPR036390">
    <property type="entry name" value="WH_DNA-bd_sf"/>
</dbReference>
<dbReference type="PANTHER" id="PTHR30537:SF5">
    <property type="entry name" value="HTH-TYPE TRANSCRIPTIONAL ACTIVATOR TTDR-RELATED"/>
    <property type="match status" value="1"/>
</dbReference>
<keyword evidence="3" id="KW-0238">DNA-binding</keyword>
<evidence type="ECO:0000313" key="6">
    <source>
        <dbReference type="EMBL" id="RFD19203.1"/>
    </source>
</evidence>
<dbReference type="Pfam" id="PF00126">
    <property type="entry name" value="HTH_1"/>
    <property type="match status" value="1"/>
</dbReference>
<evidence type="ECO:0000256" key="4">
    <source>
        <dbReference type="ARBA" id="ARBA00023163"/>
    </source>
</evidence>
<evidence type="ECO:0000256" key="1">
    <source>
        <dbReference type="ARBA" id="ARBA00009437"/>
    </source>
</evidence>
<comment type="caution">
    <text evidence="6">The sequence shown here is derived from an EMBL/GenBank/DDBJ whole genome shotgun (WGS) entry which is preliminary data.</text>
</comment>
<name>A0A371YYA6_9PROT</name>
<keyword evidence="2" id="KW-0805">Transcription regulation</keyword>
<protein>
    <submittedName>
        <fullName evidence="6">LysR family transcriptional regulator</fullName>
    </submittedName>
</protein>
<dbReference type="EMBL" id="QUWV01000120">
    <property type="protein sequence ID" value="RFD19203.1"/>
    <property type="molecule type" value="Genomic_DNA"/>
</dbReference>
<dbReference type="GO" id="GO:0003700">
    <property type="term" value="F:DNA-binding transcription factor activity"/>
    <property type="evidence" value="ECO:0007669"/>
    <property type="project" value="InterPro"/>
</dbReference>
<accession>A0A371YYA6</accession>
<dbReference type="Gene3D" id="1.10.10.10">
    <property type="entry name" value="Winged helix-like DNA-binding domain superfamily/Winged helix DNA-binding domain"/>
    <property type="match status" value="1"/>
</dbReference>
<dbReference type="GO" id="GO:0003677">
    <property type="term" value="F:DNA binding"/>
    <property type="evidence" value="ECO:0007669"/>
    <property type="project" value="UniProtKB-KW"/>
</dbReference>
<organism evidence="6 7">
    <name type="scientific">Komagataeibacter melaceti</name>
    <dbReference type="NCBI Taxonomy" id="2766577"/>
    <lineage>
        <taxon>Bacteria</taxon>
        <taxon>Pseudomonadati</taxon>
        <taxon>Pseudomonadota</taxon>
        <taxon>Alphaproteobacteria</taxon>
        <taxon>Acetobacterales</taxon>
        <taxon>Acetobacteraceae</taxon>
        <taxon>Komagataeibacter</taxon>
    </lineage>
</organism>
<dbReference type="Gene3D" id="3.40.190.290">
    <property type="match status" value="1"/>
</dbReference>
<dbReference type="AlphaFoldDB" id="A0A371YYA6"/>
<dbReference type="CDD" id="cd08422">
    <property type="entry name" value="PBP2_CrgA_like"/>
    <property type="match status" value="1"/>
</dbReference>
<gene>
    <name evidence="6" type="ORF">DY926_12560</name>
</gene>
<proteinExistence type="inferred from homology"/>
<dbReference type="PROSITE" id="PS50931">
    <property type="entry name" value="HTH_LYSR"/>
    <property type="match status" value="1"/>
</dbReference>
<dbReference type="FunFam" id="1.10.10.10:FF:000001">
    <property type="entry name" value="LysR family transcriptional regulator"/>
    <property type="match status" value="1"/>
</dbReference>
<feature type="domain" description="HTH lysR-type" evidence="5">
    <location>
        <begin position="1"/>
        <end position="59"/>
    </location>
</feature>
<keyword evidence="4" id="KW-0804">Transcription</keyword>
<dbReference type="InterPro" id="IPR058163">
    <property type="entry name" value="LysR-type_TF_proteobact-type"/>
</dbReference>
<keyword evidence="7" id="KW-1185">Reference proteome</keyword>
<dbReference type="SUPFAM" id="SSF46785">
    <property type="entry name" value="Winged helix' DNA-binding domain"/>
    <property type="match status" value="1"/>
</dbReference>
<evidence type="ECO:0000256" key="2">
    <source>
        <dbReference type="ARBA" id="ARBA00023015"/>
    </source>
</evidence>
<dbReference type="InterPro" id="IPR036388">
    <property type="entry name" value="WH-like_DNA-bd_sf"/>
</dbReference>
<dbReference type="PANTHER" id="PTHR30537">
    <property type="entry name" value="HTH-TYPE TRANSCRIPTIONAL REGULATOR"/>
    <property type="match status" value="1"/>
</dbReference>
<evidence type="ECO:0000256" key="3">
    <source>
        <dbReference type="ARBA" id="ARBA00023125"/>
    </source>
</evidence>
<evidence type="ECO:0000313" key="7">
    <source>
        <dbReference type="Proteomes" id="UP000262371"/>
    </source>
</evidence>
<sequence length="305" mass="33802">MRDITEMAVFVTIIRCGSLSAAARELGLATSVVSDRLTRLERRMGTRLLVRTTRRHALTAAGQFYYQEACAIVEATARMEAHTRAIATTPAGELRITAPIPFGRWWLTPFLTRFAHRHPDICISLTLEDRMADIVGEGFDIAIRATPALDTMLTGRRIMETRRVIVASPDYLARRGIPTGPDDLGQHDCLAHGPTPHLHTRWRLGRGAAARTERVQARMTSTDSEMPVHWALAGLGLAQKSLWEVEGHVASGRLQTVLEQWEPDPISFFAIHPVSTAHSRKIGLFIDELVQHPPPMGSGRMDAPS</sequence>
<dbReference type="Pfam" id="PF03466">
    <property type="entry name" value="LysR_substrate"/>
    <property type="match status" value="1"/>
</dbReference>
<dbReference type="SUPFAM" id="SSF53850">
    <property type="entry name" value="Periplasmic binding protein-like II"/>
    <property type="match status" value="1"/>
</dbReference>